<sequence length="160" mass="18545">MHEFFEAMNNCLVQEVVTDGQFFTWSNKQHGNRRITSVLDRAFCNQAWSNLFPGWKYTVGSRFASDHAPLGEARIRKVERELQSLQLAADIRPSDRTLCENVQHKEAELDGMLHDEASLWQQKCRDGFAVAVDRNSEYFHSLYKFRQSINSISKLETEEG</sequence>
<feature type="non-terminal residue" evidence="1">
    <location>
        <position position="1"/>
    </location>
</feature>
<evidence type="ECO:0000313" key="2">
    <source>
        <dbReference type="Proteomes" id="UP000554482"/>
    </source>
</evidence>
<dbReference type="AlphaFoldDB" id="A0A7J6WSX4"/>
<reference evidence="1 2" key="1">
    <citation type="submission" date="2020-06" db="EMBL/GenBank/DDBJ databases">
        <title>Transcriptomic and genomic resources for Thalictrum thalictroides and T. hernandezii: Facilitating candidate gene discovery in an emerging model plant lineage.</title>
        <authorList>
            <person name="Arias T."/>
            <person name="Riano-Pachon D.M."/>
            <person name="Di Stilio V.S."/>
        </authorList>
    </citation>
    <scope>NUCLEOTIDE SEQUENCE [LARGE SCALE GENOMIC DNA]</scope>
    <source>
        <strain evidence="2">cv. WT478/WT964</strain>
        <tissue evidence="1">Leaves</tissue>
    </source>
</reference>
<dbReference type="SUPFAM" id="SSF56219">
    <property type="entry name" value="DNase I-like"/>
    <property type="match status" value="1"/>
</dbReference>
<evidence type="ECO:0000313" key="1">
    <source>
        <dbReference type="EMBL" id="KAF5200133.1"/>
    </source>
</evidence>
<comment type="caution">
    <text evidence="1">The sequence shown here is derived from an EMBL/GenBank/DDBJ whole genome shotgun (WGS) entry which is preliminary data.</text>
</comment>
<organism evidence="1 2">
    <name type="scientific">Thalictrum thalictroides</name>
    <name type="common">Rue-anemone</name>
    <name type="synonym">Anemone thalictroides</name>
    <dbReference type="NCBI Taxonomy" id="46969"/>
    <lineage>
        <taxon>Eukaryota</taxon>
        <taxon>Viridiplantae</taxon>
        <taxon>Streptophyta</taxon>
        <taxon>Embryophyta</taxon>
        <taxon>Tracheophyta</taxon>
        <taxon>Spermatophyta</taxon>
        <taxon>Magnoliopsida</taxon>
        <taxon>Ranunculales</taxon>
        <taxon>Ranunculaceae</taxon>
        <taxon>Thalictroideae</taxon>
        <taxon>Thalictrum</taxon>
    </lineage>
</organism>
<dbReference type="EMBL" id="JABWDY010011111">
    <property type="protein sequence ID" value="KAF5200133.1"/>
    <property type="molecule type" value="Genomic_DNA"/>
</dbReference>
<dbReference type="InterPro" id="IPR036691">
    <property type="entry name" value="Endo/exonu/phosph_ase_sf"/>
</dbReference>
<dbReference type="PANTHER" id="PTHR33710">
    <property type="entry name" value="BNAC02G09200D PROTEIN"/>
    <property type="match status" value="1"/>
</dbReference>
<protein>
    <submittedName>
        <fullName evidence="1">Uncharacterized protein</fullName>
    </submittedName>
</protein>
<gene>
    <name evidence="1" type="ORF">FRX31_010279</name>
</gene>
<name>A0A7J6WSX4_THATH</name>
<dbReference type="PANTHER" id="PTHR33710:SF71">
    <property type="entry name" value="ENDONUCLEASE_EXONUCLEASE_PHOSPHATASE DOMAIN-CONTAINING PROTEIN"/>
    <property type="match status" value="1"/>
</dbReference>
<proteinExistence type="predicted"/>
<dbReference type="Proteomes" id="UP000554482">
    <property type="component" value="Unassembled WGS sequence"/>
</dbReference>
<dbReference type="OrthoDB" id="1002559at2759"/>
<dbReference type="Gene3D" id="3.60.10.10">
    <property type="entry name" value="Endonuclease/exonuclease/phosphatase"/>
    <property type="match status" value="1"/>
</dbReference>
<keyword evidence="2" id="KW-1185">Reference proteome</keyword>
<accession>A0A7J6WSX4</accession>